<keyword evidence="6" id="KW-0482">Metalloprotease</keyword>
<proteinExistence type="inferred from homology"/>
<dbReference type="Gene3D" id="1.10.8.60">
    <property type="match status" value="1"/>
</dbReference>
<evidence type="ECO:0000256" key="1">
    <source>
        <dbReference type="ARBA" id="ARBA00022741"/>
    </source>
</evidence>
<comment type="caution">
    <text evidence="6">The sequence shown here is derived from an EMBL/GenBank/DDBJ whole genome shotgun (WGS) entry which is preliminary data.</text>
</comment>
<dbReference type="PATRIC" id="fig|294.195.peg.87"/>
<dbReference type="PANTHER" id="PTHR42960">
    <property type="entry name" value="YCF46 PROTEIN"/>
    <property type="match status" value="1"/>
</dbReference>
<evidence type="ECO:0000313" key="7">
    <source>
        <dbReference type="Proteomes" id="UP000063434"/>
    </source>
</evidence>
<dbReference type="InterPro" id="IPR052381">
    <property type="entry name" value="AAA_domain_protein"/>
</dbReference>
<dbReference type="GO" id="GO:0008237">
    <property type="term" value="F:metallopeptidase activity"/>
    <property type="evidence" value="ECO:0007669"/>
    <property type="project" value="UniProtKB-KW"/>
</dbReference>
<accession>A0A109LAU2</accession>
<dbReference type="InterPro" id="IPR027417">
    <property type="entry name" value="P-loop_NTPase"/>
</dbReference>
<dbReference type="Pfam" id="PF00004">
    <property type="entry name" value="AAA"/>
    <property type="match status" value="1"/>
</dbReference>
<dbReference type="GO" id="GO:0016887">
    <property type="term" value="F:ATP hydrolysis activity"/>
    <property type="evidence" value="ECO:0007669"/>
    <property type="project" value="InterPro"/>
</dbReference>
<keyword evidence="6" id="KW-0645">Protease</keyword>
<dbReference type="InterPro" id="IPR016024">
    <property type="entry name" value="ARM-type_fold"/>
</dbReference>
<dbReference type="InterPro" id="IPR003959">
    <property type="entry name" value="ATPase_AAA_core"/>
</dbReference>
<organism evidence="6 7">
    <name type="scientific">Pseudomonas fluorescens</name>
    <dbReference type="NCBI Taxonomy" id="294"/>
    <lineage>
        <taxon>Bacteria</taxon>
        <taxon>Pseudomonadati</taxon>
        <taxon>Pseudomonadota</taxon>
        <taxon>Gammaproteobacteria</taxon>
        <taxon>Pseudomonadales</taxon>
        <taxon>Pseudomonadaceae</taxon>
        <taxon>Pseudomonas</taxon>
    </lineage>
</organism>
<reference evidence="6 7" key="1">
    <citation type="submission" date="2015-05" db="EMBL/GenBank/DDBJ databases">
        <title>A genomic and transcriptomic approach to investigate the blue pigment phenotype in Pseudomonas fluorescens.</title>
        <authorList>
            <person name="Andreani N.A."/>
            <person name="Cardazzo B."/>
        </authorList>
    </citation>
    <scope>NUCLEOTIDE SEQUENCE [LARGE SCALE GENOMIC DNA]</scope>
    <source>
        <strain evidence="6 7">Ps_40</strain>
    </source>
</reference>
<dbReference type="InterPro" id="IPR011989">
    <property type="entry name" value="ARM-like"/>
</dbReference>
<dbReference type="EMBL" id="LCYC01000002">
    <property type="protein sequence ID" value="KWV84257.1"/>
    <property type="molecule type" value="Genomic_DNA"/>
</dbReference>
<evidence type="ECO:0000256" key="4">
    <source>
        <dbReference type="ARBA" id="ARBA00040480"/>
    </source>
</evidence>
<comment type="similarity">
    <text evidence="3">Belongs to the AAA ATPase family. Highly divergent.</text>
</comment>
<keyword evidence="1" id="KW-0547">Nucleotide-binding</keyword>
<dbReference type="SMART" id="SM00382">
    <property type="entry name" value="AAA"/>
    <property type="match status" value="1"/>
</dbReference>
<keyword evidence="6" id="KW-0378">Hydrolase</keyword>
<dbReference type="Proteomes" id="UP000063434">
    <property type="component" value="Unassembled WGS sequence"/>
</dbReference>
<dbReference type="Gene3D" id="3.40.50.300">
    <property type="entry name" value="P-loop containing nucleotide triphosphate hydrolases"/>
    <property type="match status" value="1"/>
</dbReference>
<dbReference type="PANTHER" id="PTHR42960:SF1">
    <property type="entry name" value="YCF46 PROTEIN"/>
    <property type="match status" value="1"/>
</dbReference>
<dbReference type="SUPFAM" id="SSF48371">
    <property type="entry name" value="ARM repeat"/>
    <property type="match status" value="1"/>
</dbReference>
<evidence type="ECO:0000259" key="5">
    <source>
        <dbReference type="SMART" id="SM00382"/>
    </source>
</evidence>
<name>A0A109LAU2_PSEFL</name>
<gene>
    <name evidence="6" type="primary">ftsH3_1</name>
    <name evidence="6" type="ORF">PFL603g_00083</name>
</gene>
<dbReference type="RefSeq" id="WP_060765603.1">
    <property type="nucleotide sequence ID" value="NZ_LCYC01000002.1"/>
</dbReference>
<evidence type="ECO:0000256" key="2">
    <source>
        <dbReference type="ARBA" id="ARBA00022840"/>
    </source>
</evidence>
<evidence type="ECO:0000313" key="6">
    <source>
        <dbReference type="EMBL" id="KWV84257.1"/>
    </source>
</evidence>
<feature type="domain" description="AAA+ ATPase" evidence="5">
    <location>
        <begin position="272"/>
        <end position="407"/>
    </location>
</feature>
<dbReference type="SUPFAM" id="SSF52540">
    <property type="entry name" value="P-loop containing nucleoside triphosphate hydrolases"/>
    <property type="match status" value="1"/>
</dbReference>
<dbReference type="GO" id="GO:0006508">
    <property type="term" value="P:proteolysis"/>
    <property type="evidence" value="ECO:0007669"/>
    <property type="project" value="UniProtKB-KW"/>
</dbReference>
<dbReference type="GO" id="GO:0005524">
    <property type="term" value="F:ATP binding"/>
    <property type="evidence" value="ECO:0007669"/>
    <property type="project" value="UniProtKB-KW"/>
</dbReference>
<protein>
    <recommendedName>
        <fullName evidence="4">Uncharacterized AAA domain-containing protein ycf46</fullName>
    </recommendedName>
</protein>
<dbReference type="InterPro" id="IPR003593">
    <property type="entry name" value="AAA+_ATPase"/>
</dbReference>
<evidence type="ECO:0000256" key="3">
    <source>
        <dbReference type="ARBA" id="ARBA00038088"/>
    </source>
</evidence>
<dbReference type="Gene3D" id="1.25.10.10">
    <property type="entry name" value="Leucine-rich Repeat Variant"/>
    <property type="match status" value="1"/>
</dbReference>
<keyword evidence="2" id="KW-0067">ATP-binding</keyword>
<dbReference type="AlphaFoldDB" id="A0A109LAU2"/>
<sequence>MNSKKNFEMKLEEHFLAGAPAIYIQSAEEARVDQLLVRLQEKLGLKRIHEWNLGHGWVDFGNKRPLGNPESGKTELEHALLALLDADLEQTLIVIKGARLALEHNTLAIARLKQLLNLIERHHAGECSVILVSEAVCIPAPIEAQVTLLSLPLPDREEIKVLLAKAEASGQLTVPEYLNDRVVSGLSGLTANEIGQLLRMMGRQVATLDENALKTILHEKEQIIAKSGVLEMVPSVVELGDIGGLENLKHWLEQRATIIRRLDEATQRGVKAPKGVLIAGMPGCGKSLTAKVAANLFQLPLLRLDIGSLLGKYVGESEHNMRRALSMAETVSPCILWVDELEKAFVGMGGGNASEVTARLLGYFLTWMQEKTGAVFVIATANDISALPPELLRKGRFDEIFYVGFPNAVERESILKIHLGKSRQKIDDFDIPTLVKMCRDYCGADIENAVNEALANAFIGDSVLTQELLEDAIQSTIPLRETLRDQVGKYEDLFEKLKLRPASEYQGLSVAQMIKMAADPNQVKREEVASNPDCPDDQLEKLAMDSQRSVVKAVYENPRCPERLLSIRISVSKNSPQYDLDLLELACLNGNAPEDLLIRQIDDGTIDSKLRTKLASRAKGVTLQQKLAADSEVAVRRTLAVRKGLNEVLQATLANDSDVVVRQNLANNRTLSECTAEQLVEDKHAEVRAKLAGNPILTESLQLELAMDKEASVGAALVSNPSLASGVKSRLLENGENSIKQAFARRQELTESEQLLLLGNADTALKIILTLHKKLAKEVQFRLANDPEQSVKINLANNPGLTKETQEVLMDSGDYGVRQALLGNPGLLLDRDKLKPKSLIEHMMERNNNLGLSISSRRR</sequence>